<comment type="caution">
    <text evidence="1">The sequence shown here is derived from an EMBL/GenBank/DDBJ whole genome shotgun (WGS) entry which is preliminary data.</text>
</comment>
<reference evidence="1 2" key="1">
    <citation type="submission" date="2017-07" db="EMBL/GenBank/DDBJ databases">
        <title>Paenibacillus herberti R33 genome sequencing and assembly.</title>
        <authorList>
            <person name="Su W."/>
        </authorList>
    </citation>
    <scope>NUCLEOTIDE SEQUENCE [LARGE SCALE GENOMIC DNA]</scope>
    <source>
        <strain evidence="1 2">R33</strain>
    </source>
</reference>
<accession>A0A229P5C7</accession>
<dbReference type="AlphaFoldDB" id="A0A229P5C7"/>
<dbReference type="OrthoDB" id="3035462at2"/>
<sequence length="107" mass="12314">MEIKGLKELQKKLAGLNDAMKDDVNGEHSLKDLMNESFMKRNTQFSSLDEFLDASPFEINSNEDFKKIDETELNAYVSDKTNFSTWEEMQGEAGKEFVAAKVKDYFK</sequence>
<proteinExistence type="predicted"/>
<dbReference type="EMBL" id="NMUQ01000001">
    <property type="protein sequence ID" value="OXM17328.1"/>
    <property type="molecule type" value="Genomic_DNA"/>
</dbReference>
<evidence type="ECO:0000313" key="2">
    <source>
        <dbReference type="Proteomes" id="UP000215145"/>
    </source>
</evidence>
<gene>
    <name evidence="1" type="ORF">CGZ75_12200</name>
</gene>
<keyword evidence="2" id="KW-1185">Reference proteome</keyword>
<organism evidence="1 2">
    <name type="scientific">Paenibacillus herberti</name>
    <dbReference type="NCBI Taxonomy" id="1619309"/>
    <lineage>
        <taxon>Bacteria</taxon>
        <taxon>Bacillati</taxon>
        <taxon>Bacillota</taxon>
        <taxon>Bacilli</taxon>
        <taxon>Bacillales</taxon>
        <taxon>Paenibacillaceae</taxon>
        <taxon>Paenibacillus</taxon>
    </lineage>
</organism>
<name>A0A229P5C7_9BACL</name>
<dbReference type="RefSeq" id="WP_089524403.1">
    <property type="nucleotide sequence ID" value="NZ_NMUQ01000001.1"/>
</dbReference>
<dbReference type="Proteomes" id="UP000215145">
    <property type="component" value="Unassembled WGS sequence"/>
</dbReference>
<protein>
    <submittedName>
        <fullName evidence="1">Uncharacterized protein</fullName>
    </submittedName>
</protein>
<evidence type="ECO:0000313" key="1">
    <source>
        <dbReference type="EMBL" id="OXM17328.1"/>
    </source>
</evidence>